<sequence>MLDHRVFHSVLAGSNRIVVMVNSMESVDITLKRIQPVLRRFKLKSRIFESSNRRNLLVFCD</sequence>
<evidence type="ECO:0000313" key="1">
    <source>
        <dbReference type="EMBL" id="KRZ65063.1"/>
    </source>
</evidence>
<comment type="caution">
    <text evidence="1">The sequence shown here is derived from an EMBL/GenBank/DDBJ whole genome shotgun (WGS) entry which is preliminary data.</text>
</comment>
<dbReference type="Proteomes" id="UP000054843">
    <property type="component" value="Unassembled WGS sequence"/>
</dbReference>
<protein>
    <submittedName>
        <fullName evidence="1">Uncharacterized protein</fullName>
    </submittedName>
</protein>
<keyword evidence="2" id="KW-1185">Reference proteome</keyword>
<dbReference type="EMBL" id="JYDO01000548">
    <property type="protein sequence ID" value="KRZ65063.1"/>
    <property type="molecule type" value="Genomic_DNA"/>
</dbReference>
<name>A0A0V1M009_9BILA</name>
<organism evidence="1 2">
    <name type="scientific">Trichinella papuae</name>
    <dbReference type="NCBI Taxonomy" id="268474"/>
    <lineage>
        <taxon>Eukaryota</taxon>
        <taxon>Metazoa</taxon>
        <taxon>Ecdysozoa</taxon>
        <taxon>Nematoda</taxon>
        <taxon>Enoplea</taxon>
        <taxon>Dorylaimia</taxon>
        <taxon>Trichinellida</taxon>
        <taxon>Trichinellidae</taxon>
        <taxon>Trichinella</taxon>
    </lineage>
</organism>
<gene>
    <name evidence="1" type="ORF">T10_8207</name>
</gene>
<dbReference type="AlphaFoldDB" id="A0A0V1M009"/>
<evidence type="ECO:0000313" key="2">
    <source>
        <dbReference type="Proteomes" id="UP000054843"/>
    </source>
</evidence>
<accession>A0A0V1M009</accession>
<reference evidence="1 2" key="1">
    <citation type="submission" date="2015-01" db="EMBL/GenBank/DDBJ databases">
        <title>Evolution of Trichinella species and genotypes.</title>
        <authorList>
            <person name="Korhonen P.K."/>
            <person name="Edoardo P."/>
            <person name="Giuseppe L.R."/>
            <person name="Gasser R.B."/>
        </authorList>
    </citation>
    <scope>NUCLEOTIDE SEQUENCE [LARGE SCALE GENOMIC DNA]</scope>
    <source>
        <strain evidence="1">ISS1980</strain>
    </source>
</reference>
<proteinExistence type="predicted"/>